<evidence type="ECO:0000256" key="2">
    <source>
        <dbReference type="SAM" id="SignalP"/>
    </source>
</evidence>
<dbReference type="AlphaFoldDB" id="A0A0C9SEU4"/>
<feature type="region of interest" description="Disordered" evidence="1">
    <location>
        <begin position="24"/>
        <end position="49"/>
    </location>
</feature>
<feature type="chain" id="PRO_5002213061" evidence="2">
    <location>
        <begin position="26"/>
        <end position="118"/>
    </location>
</feature>
<feature type="signal peptide" evidence="2">
    <location>
        <begin position="1"/>
        <end position="25"/>
    </location>
</feature>
<accession>A0A0C9SEU4</accession>
<proteinExistence type="evidence at transcript level"/>
<protein>
    <submittedName>
        <fullName evidence="3">Putative secreted protein</fullName>
    </submittedName>
</protein>
<feature type="non-terminal residue" evidence="3">
    <location>
        <position position="118"/>
    </location>
</feature>
<organism evidence="3">
    <name type="scientific">Amblyomma americanum</name>
    <name type="common">Lone star tick</name>
    <dbReference type="NCBI Taxonomy" id="6943"/>
    <lineage>
        <taxon>Eukaryota</taxon>
        <taxon>Metazoa</taxon>
        <taxon>Ecdysozoa</taxon>
        <taxon>Arthropoda</taxon>
        <taxon>Chelicerata</taxon>
        <taxon>Arachnida</taxon>
        <taxon>Acari</taxon>
        <taxon>Parasitiformes</taxon>
        <taxon>Ixodida</taxon>
        <taxon>Ixodoidea</taxon>
        <taxon>Ixodidae</taxon>
        <taxon>Amblyomminae</taxon>
        <taxon>Amblyomma</taxon>
    </lineage>
</organism>
<evidence type="ECO:0000256" key="1">
    <source>
        <dbReference type="SAM" id="MobiDB-lite"/>
    </source>
</evidence>
<reference evidence="3" key="1">
    <citation type="journal article" date="2015" name="PLoS ONE">
        <title>An Insight into the Sialome of the Lone Star Tick, Amblyomma americanum, with a Glimpse on Its Time Dependent Gene Expression.</title>
        <authorList>
            <person name="Karim S."/>
            <person name="Ribeiro J.M."/>
        </authorList>
    </citation>
    <scope>NUCLEOTIDE SEQUENCE</scope>
    <source>
        <tissue evidence="3">Salivary gland</tissue>
    </source>
</reference>
<name>A0A0C9SEU4_AMBAM</name>
<keyword evidence="2" id="KW-0732">Signal</keyword>
<sequence length="118" mass="12601">MMHLASLLFAANLLFFTAAISHSAAEEEEEDSPGQGRSPWSASLPPQEMPLEAFQRSGVRSIPVALVQKDGGSIKLNNPGPVRAAVQAATSLYETISEPKPTETKMAAHLCLEEAEVV</sequence>
<evidence type="ECO:0000313" key="3">
    <source>
        <dbReference type="EMBL" id="JAG91913.1"/>
    </source>
</evidence>
<dbReference type="EMBL" id="GBZX01000827">
    <property type="protein sequence ID" value="JAG91913.1"/>
    <property type="molecule type" value="mRNA"/>
</dbReference>